<comment type="caution">
    <text evidence="10">Lacks conserved residue(s) required for the propagation of feature annotation.</text>
</comment>
<dbReference type="InterPro" id="IPR003598">
    <property type="entry name" value="Ig_sub2"/>
</dbReference>
<evidence type="ECO:0000256" key="7">
    <source>
        <dbReference type="ARBA" id="ARBA00023136"/>
    </source>
</evidence>
<dbReference type="PROSITE" id="PS51115">
    <property type="entry name" value="LAMININ_IVA"/>
    <property type="match status" value="1"/>
</dbReference>
<feature type="disulfide bond" evidence="10">
    <location>
        <begin position="228"/>
        <end position="240"/>
    </location>
</feature>
<dbReference type="PRINTS" id="PR00261">
    <property type="entry name" value="LDLRECEPTOR"/>
</dbReference>
<organism evidence="13 14">
    <name type="scientific">Mugilogobius chulae</name>
    <name type="common">yellowstripe goby</name>
    <dbReference type="NCBI Taxonomy" id="88201"/>
    <lineage>
        <taxon>Eukaryota</taxon>
        <taxon>Metazoa</taxon>
        <taxon>Chordata</taxon>
        <taxon>Craniata</taxon>
        <taxon>Vertebrata</taxon>
        <taxon>Euteleostomi</taxon>
        <taxon>Actinopterygii</taxon>
        <taxon>Neopterygii</taxon>
        <taxon>Teleostei</taxon>
        <taxon>Neoteleostei</taxon>
        <taxon>Acanthomorphata</taxon>
        <taxon>Gobiaria</taxon>
        <taxon>Gobiiformes</taxon>
        <taxon>Gobioidei</taxon>
        <taxon>Gobiidae</taxon>
        <taxon>Gobionellinae</taxon>
        <taxon>Mugilogobius</taxon>
    </lineage>
</organism>
<dbReference type="InterPro" id="IPR036055">
    <property type="entry name" value="LDL_receptor-like_sf"/>
</dbReference>
<dbReference type="FunFam" id="4.10.400.10:FF:000058">
    <property type="entry name" value="Basement membrane-specific heparan sulfate proteoglycan core protein"/>
    <property type="match status" value="1"/>
</dbReference>
<keyword evidence="4" id="KW-0732">Signal</keyword>
<evidence type="ECO:0008006" key="15">
    <source>
        <dbReference type="Google" id="ProtNLM"/>
    </source>
</evidence>
<evidence type="ECO:0000256" key="8">
    <source>
        <dbReference type="ARBA" id="ARBA00023157"/>
    </source>
</evidence>
<keyword evidence="6" id="KW-1133">Transmembrane helix</keyword>
<feature type="domain" description="Ig-like" evidence="11">
    <location>
        <begin position="309"/>
        <end position="386"/>
    </location>
</feature>
<evidence type="ECO:0000313" key="13">
    <source>
        <dbReference type="EMBL" id="KAK7884902.1"/>
    </source>
</evidence>
<keyword evidence="3" id="KW-0812">Transmembrane</keyword>
<dbReference type="InterPro" id="IPR007110">
    <property type="entry name" value="Ig-like_dom"/>
</dbReference>
<dbReference type="InterPro" id="IPR003599">
    <property type="entry name" value="Ig_sub"/>
</dbReference>
<dbReference type="PANTHER" id="PTHR24270:SF62">
    <property type="entry name" value="LOW-DENSITY LIPOPROTEIN RECEPTOR-RELATED PROTEIN 2"/>
    <property type="match status" value="1"/>
</dbReference>
<dbReference type="PROSITE" id="PS50068">
    <property type="entry name" value="LDLRA_2"/>
    <property type="match status" value="3"/>
</dbReference>
<proteinExistence type="predicted"/>
<dbReference type="SUPFAM" id="SSF48726">
    <property type="entry name" value="Immunoglobulin"/>
    <property type="match status" value="1"/>
</dbReference>
<dbReference type="SMART" id="SM00408">
    <property type="entry name" value="IGc2"/>
    <property type="match status" value="1"/>
</dbReference>
<comment type="caution">
    <text evidence="13">The sequence shown here is derived from an EMBL/GenBank/DDBJ whole genome shotgun (WGS) entry which is preliminary data.</text>
</comment>
<dbReference type="InterPro" id="IPR013783">
    <property type="entry name" value="Ig-like_fold"/>
</dbReference>
<keyword evidence="9" id="KW-0325">Glycoprotein</keyword>
<dbReference type="SMART" id="SM00409">
    <property type="entry name" value="IG"/>
    <property type="match status" value="1"/>
</dbReference>
<dbReference type="GO" id="GO:0016192">
    <property type="term" value="P:vesicle-mediated transport"/>
    <property type="evidence" value="ECO:0007669"/>
    <property type="project" value="UniProtKB-ARBA"/>
</dbReference>
<feature type="disulfide bond" evidence="10">
    <location>
        <begin position="291"/>
        <end position="306"/>
    </location>
</feature>
<accession>A0AAW0MYW1</accession>
<dbReference type="GO" id="GO:0012505">
    <property type="term" value="C:endomembrane system"/>
    <property type="evidence" value="ECO:0007669"/>
    <property type="project" value="UniProtKB-SubCell"/>
</dbReference>
<dbReference type="FunFam" id="2.60.40.10:FF:000349">
    <property type="entry name" value="Basement membrane-specific heparan sulfate proteoglycan core protein"/>
    <property type="match status" value="1"/>
</dbReference>
<evidence type="ECO:0000256" key="2">
    <source>
        <dbReference type="ARBA" id="ARBA00004308"/>
    </source>
</evidence>
<keyword evidence="7" id="KW-0472">Membrane</keyword>
<keyword evidence="5" id="KW-0677">Repeat</keyword>
<feature type="disulfide bond" evidence="10">
    <location>
        <begin position="195"/>
        <end position="213"/>
    </location>
</feature>
<dbReference type="PROSITE" id="PS50835">
    <property type="entry name" value="IG_LIKE"/>
    <property type="match status" value="1"/>
</dbReference>
<dbReference type="Gene3D" id="4.10.400.10">
    <property type="entry name" value="Low-density Lipoprotein Receptor"/>
    <property type="match status" value="3"/>
</dbReference>
<feature type="disulfide bond" evidence="10">
    <location>
        <begin position="207"/>
        <end position="222"/>
    </location>
</feature>
<evidence type="ECO:0000259" key="12">
    <source>
        <dbReference type="PROSITE" id="PS51115"/>
    </source>
</evidence>
<dbReference type="SMART" id="SM00192">
    <property type="entry name" value="LDLa"/>
    <property type="match status" value="3"/>
</dbReference>
<evidence type="ECO:0000256" key="9">
    <source>
        <dbReference type="ARBA" id="ARBA00023180"/>
    </source>
</evidence>
<name>A0AAW0MYW1_9GOBI</name>
<dbReference type="InterPro" id="IPR002172">
    <property type="entry name" value="LDrepeatLR_classA_rpt"/>
</dbReference>
<feature type="domain" description="Laminin IV type A" evidence="12">
    <location>
        <begin position="448"/>
        <end position="605"/>
    </location>
</feature>
<evidence type="ECO:0000256" key="10">
    <source>
        <dbReference type="PROSITE-ProRule" id="PRU00124"/>
    </source>
</evidence>
<keyword evidence="8 10" id="KW-1015">Disulfide bond</keyword>
<dbReference type="CDD" id="cd05743">
    <property type="entry name" value="Ig_Perlecan_like"/>
    <property type="match status" value="1"/>
</dbReference>
<reference evidence="14" key="1">
    <citation type="submission" date="2024-04" db="EMBL/GenBank/DDBJ databases">
        <title>Salinicola lusitanus LLJ914,a marine bacterium isolated from the Okinawa Trough.</title>
        <authorList>
            <person name="Li J."/>
        </authorList>
    </citation>
    <scope>NUCLEOTIDE SEQUENCE [LARGE SCALE GENOMIC DNA]</scope>
</reference>
<dbReference type="AlphaFoldDB" id="A0AAW0MYW1"/>
<keyword evidence="14" id="KW-1185">Reference proteome</keyword>
<evidence type="ECO:0000313" key="14">
    <source>
        <dbReference type="Proteomes" id="UP001460270"/>
    </source>
</evidence>
<dbReference type="Pfam" id="PF00057">
    <property type="entry name" value="Ldl_recept_a"/>
    <property type="match status" value="3"/>
</dbReference>
<gene>
    <name evidence="13" type="ORF">WMY93_028025</name>
</gene>
<evidence type="ECO:0000256" key="6">
    <source>
        <dbReference type="ARBA" id="ARBA00022989"/>
    </source>
</evidence>
<dbReference type="SUPFAM" id="SSF57424">
    <property type="entry name" value="LDL receptor-like module"/>
    <property type="match status" value="3"/>
</dbReference>
<evidence type="ECO:0000256" key="5">
    <source>
        <dbReference type="ARBA" id="ARBA00022737"/>
    </source>
</evidence>
<evidence type="ECO:0000256" key="3">
    <source>
        <dbReference type="ARBA" id="ARBA00022692"/>
    </source>
</evidence>
<evidence type="ECO:0000256" key="1">
    <source>
        <dbReference type="ARBA" id="ARBA00004167"/>
    </source>
</evidence>
<dbReference type="EMBL" id="JBBPFD010000020">
    <property type="protein sequence ID" value="KAK7884902.1"/>
    <property type="molecule type" value="Genomic_DNA"/>
</dbReference>
<dbReference type="CDD" id="cd00112">
    <property type="entry name" value="LDLa"/>
    <property type="match status" value="3"/>
</dbReference>
<feature type="disulfide bond" evidence="10">
    <location>
        <begin position="235"/>
        <end position="253"/>
    </location>
</feature>
<dbReference type="Gene3D" id="2.60.40.10">
    <property type="entry name" value="Immunoglobulins"/>
    <property type="match status" value="1"/>
</dbReference>
<dbReference type="PANTHER" id="PTHR24270">
    <property type="entry name" value="LOW-DENSITY LIPOPROTEIN RECEPTOR-RELATED"/>
    <property type="match status" value="1"/>
</dbReference>
<dbReference type="FunFam" id="4.10.400.10:FF:000044">
    <property type="entry name" value="Basement membrane-specific heparan sulfate proteoglycan core protein"/>
    <property type="match status" value="1"/>
</dbReference>
<dbReference type="InterPro" id="IPR036179">
    <property type="entry name" value="Ig-like_dom_sf"/>
</dbReference>
<dbReference type="PROSITE" id="PS01209">
    <property type="entry name" value="LDLRA_1"/>
    <property type="match status" value="3"/>
</dbReference>
<dbReference type="SMART" id="SM00281">
    <property type="entry name" value="LamB"/>
    <property type="match status" value="1"/>
</dbReference>
<sequence>MDVKEKLLLSITHLSSVYYRALVNFTDSLVWTQDFDDIFSLSFTEVSDAVVDTLESEYNRIPGVQTVSVVLIKKMVRDNGVDIFVELDVGSDYNNNDEQIRSVLYNVVKEGAIASYVTSVQGFQFRRLGEVTPSIRPCMPDEHRCSDGTCILLEYLVTTDDKPPVIPVTPAPVTTTTPARRPTYPRPCRADQATCQSGECIPRDYICDGQRDCSDGSDEFRCGTPSPCEPNEFKCKNGRCALKLWRCDGDNDCEDNSDELNCPTKGPSDRCAPEQFECLSDRTCIPASYQCDEEPDCPDRSDEYSCTPPSVISPPEESVQAARGSTVTFTCQATGVPTPIITWRLNWGHIPASARITMTSEDGRGTLIIRDVKETDQGAYTCEAINAKGLVFGIPDGVLTLITSTIPGNCPDGQFSMDGRCVSCFCAGISKNCKATGRYRDQISLRFTEEEDYKGVNVSFPSRPGTPPLSSTQLLINPEEREFQLVDLSRRFLNLDSFWTLPRQFLGNKIDSYGGSLKYKIRYTLARGLSEPVEKPDVIMVGNGRRLVYRRGSPTPPRETNSKDIKFTEQNWQHSNGRPVSREELMMTLASLDSINIRTSTTTTW</sequence>
<protein>
    <recommendedName>
        <fullName evidence="15">Basement membrane-specific heparan sulfate proteoglycan core protein</fullName>
    </recommendedName>
</protein>
<dbReference type="InterPro" id="IPR050685">
    <property type="entry name" value="LDLR"/>
</dbReference>
<evidence type="ECO:0000259" key="11">
    <source>
        <dbReference type="PROSITE" id="PS50835"/>
    </source>
</evidence>
<feature type="disulfide bond" evidence="10">
    <location>
        <begin position="188"/>
        <end position="200"/>
    </location>
</feature>
<dbReference type="InterPro" id="IPR000034">
    <property type="entry name" value="Laminin_IV"/>
</dbReference>
<feature type="disulfide bond" evidence="10">
    <location>
        <begin position="247"/>
        <end position="262"/>
    </location>
</feature>
<dbReference type="InterPro" id="IPR023415">
    <property type="entry name" value="LDLR_class-A_CS"/>
</dbReference>
<dbReference type="GO" id="GO:0005886">
    <property type="term" value="C:plasma membrane"/>
    <property type="evidence" value="ECO:0007669"/>
    <property type="project" value="TreeGrafter"/>
</dbReference>
<dbReference type="Pfam" id="PF13927">
    <property type="entry name" value="Ig_3"/>
    <property type="match status" value="1"/>
</dbReference>
<comment type="subcellular location">
    <subcellularLocation>
        <location evidence="2">Endomembrane system</location>
    </subcellularLocation>
    <subcellularLocation>
        <location evidence="1">Membrane</location>
        <topology evidence="1">Single-pass membrane protein</topology>
    </subcellularLocation>
</comment>
<dbReference type="Pfam" id="PF00052">
    <property type="entry name" value="Laminin_B"/>
    <property type="match status" value="1"/>
</dbReference>
<dbReference type="Proteomes" id="UP001460270">
    <property type="component" value="Unassembled WGS sequence"/>
</dbReference>
<evidence type="ECO:0000256" key="4">
    <source>
        <dbReference type="ARBA" id="ARBA00022729"/>
    </source>
</evidence>